<dbReference type="PROSITE" id="PS50850">
    <property type="entry name" value="MFS"/>
    <property type="match status" value="1"/>
</dbReference>
<feature type="transmembrane region" description="Helical" evidence="6">
    <location>
        <begin position="157"/>
        <end position="177"/>
    </location>
</feature>
<feature type="domain" description="Major facilitator superfamily (MFS) profile" evidence="7">
    <location>
        <begin position="28"/>
        <end position="419"/>
    </location>
</feature>
<feature type="transmembrane region" description="Helical" evidence="6">
    <location>
        <begin position="66"/>
        <end position="86"/>
    </location>
</feature>
<comment type="subcellular location">
    <subcellularLocation>
        <location evidence="1">Cell membrane</location>
        <topology evidence="1">Multi-pass membrane protein</topology>
    </subcellularLocation>
</comment>
<dbReference type="InterPro" id="IPR036259">
    <property type="entry name" value="MFS_trans_sf"/>
</dbReference>
<dbReference type="GO" id="GO:0022857">
    <property type="term" value="F:transmembrane transporter activity"/>
    <property type="evidence" value="ECO:0007669"/>
    <property type="project" value="InterPro"/>
</dbReference>
<accession>A0A4Q7Y834</accession>
<dbReference type="PANTHER" id="PTHR43124:SF3">
    <property type="entry name" value="CHLORAMPHENICOL EFFLUX PUMP RV0191"/>
    <property type="match status" value="1"/>
</dbReference>
<keyword evidence="5 6" id="KW-0472">Membrane</keyword>
<keyword evidence="3 6" id="KW-0812">Transmembrane</keyword>
<keyword evidence="9" id="KW-1185">Reference proteome</keyword>
<dbReference type="SUPFAM" id="SSF103473">
    <property type="entry name" value="MFS general substrate transporter"/>
    <property type="match status" value="1"/>
</dbReference>
<evidence type="ECO:0000313" key="9">
    <source>
        <dbReference type="Proteomes" id="UP000292507"/>
    </source>
</evidence>
<dbReference type="InterPro" id="IPR011701">
    <property type="entry name" value="MFS"/>
</dbReference>
<dbReference type="Gene3D" id="1.20.1250.20">
    <property type="entry name" value="MFS general substrate transporter like domains"/>
    <property type="match status" value="2"/>
</dbReference>
<feature type="transmembrane region" description="Helical" evidence="6">
    <location>
        <begin position="306"/>
        <end position="324"/>
    </location>
</feature>
<feature type="transmembrane region" description="Helical" evidence="6">
    <location>
        <begin position="183"/>
        <end position="202"/>
    </location>
</feature>
<evidence type="ECO:0000313" key="8">
    <source>
        <dbReference type="EMBL" id="RZU32169.1"/>
    </source>
</evidence>
<dbReference type="Proteomes" id="UP000292507">
    <property type="component" value="Unassembled WGS sequence"/>
</dbReference>
<evidence type="ECO:0000256" key="6">
    <source>
        <dbReference type="SAM" id="Phobius"/>
    </source>
</evidence>
<organism evidence="8 9">
    <name type="scientific">Blastococcus saxobsidens</name>
    <dbReference type="NCBI Taxonomy" id="138336"/>
    <lineage>
        <taxon>Bacteria</taxon>
        <taxon>Bacillati</taxon>
        <taxon>Actinomycetota</taxon>
        <taxon>Actinomycetes</taxon>
        <taxon>Geodermatophilales</taxon>
        <taxon>Geodermatophilaceae</taxon>
        <taxon>Blastococcus</taxon>
    </lineage>
</organism>
<dbReference type="InterPro" id="IPR020846">
    <property type="entry name" value="MFS_dom"/>
</dbReference>
<dbReference type="PANTHER" id="PTHR43124">
    <property type="entry name" value="PURINE EFFLUX PUMP PBUE"/>
    <property type="match status" value="1"/>
</dbReference>
<proteinExistence type="predicted"/>
<evidence type="ECO:0000256" key="1">
    <source>
        <dbReference type="ARBA" id="ARBA00004651"/>
    </source>
</evidence>
<reference evidence="8 9" key="1">
    <citation type="submission" date="2019-02" db="EMBL/GenBank/DDBJ databases">
        <title>Sequencing the genomes of 1000 actinobacteria strains.</title>
        <authorList>
            <person name="Klenk H.-P."/>
        </authorList>
    </citation>
    <scope>NUCLEOTIDE SEQUENCE [LARGE SCALE GENOMIC DNA]</scope>
    <source>
        <strain evidence="8 9">DSM 44509</strain>
    </source>
</reference>
<protein>
    <submittedName>
        <fullName evidence="8">Sugar phosphate permease</fullName>
    </submittedName>
</protein>
<feature type="transmembrane region" description="Helical" evidence="6">
    <location>
        <begin position="330"/>
        <end position="349"/>
    </location>
</feature>
<keyword evidence="4 6" id="KW-1133">Transmembrane helix</keyword>
<gene>
    <name evidence="8" type="ORF">BKA19_1860</name>
</gene>
<evidence type="ECO:0000256" key="5">
    <source>
        <dbReference type="ARBA" id="ARBA00023136"/>
    </source>
</evidence>
<evidence type="ECO:0000256" key="2">
    <source>
        <dbReference type="ARBA" id="ARBA00022475"/>
    </source>
</evidence>
<dbReference type="Pfam" id="PF07690">
    <property type="entry name" value="MFS_1"/>
    <property type="match status" value="1"/>
</dbReference>
<feature type="transmembrane region" description="Helical" evidence="6">
    <location>
        <begin position="27"/>
        <end position="46"/>
    </location>
</feature>
<evidence type="ECO:0000256" key="4">
    <source>
        <dbReference type="ARBA" id="ARBA00022989"/>
    </source>
</evidence>
<sequence>MATTIPARDEQSADYVPPPRGGRYENVLLAVLFSTFGFVFFDRLALNYLTPFFKDELNLSNADVGLLGGIPALAWAVAGISVGFLSDRIDRRKSLLIAAICAFTLFSALSGLVGGLASLLLFRALMGGAEGAVLPLIQPMMMHSSTPRRRGLNMGLVQGSSAGLLGGIVGPIVTVWLAESYGWRFAFYATVIPGLVLALLVLKLVRDLRLRHPATVAMDADVPDVPSTGGLGAALRSRNVVICLLISVFYLTWFVTTQTFTPLYLAEMKGFGAGQLGFVLSGIGIAWVLWGALVPGISDRVGRKPAMIGFSVLAALSPLAIIGIDSPGLLFVTLIVTYTGLGCFTLFMATIPAETVPRAVMATALGLIMGTGEIVGGFVAPYLAGLLSDAFNLNASMLISSGAAAVVVLLSFALKETAPIRVARRTQRAEAQ</sequence>
<feature type="transmembrane region" description="Helical" evidence="6">
    <location>
        <begin position="395"/>
        <end position="414"/>
    </location>
</feature>
<feature type="transmembrane region" description="Helical" evidence="6">
    <location>
        <begin position="239"/>
        <end position="256"/>
    </location>
</feature>
<evidence type="ECO:0000256" key="3">
    <source>
        <dbReference type="ARBA" id="ARBA00022692"/>
    </source>
</evidence>
<dbReference type="InterPro" id="IPR050189">
    <property type="entry name" value="MFS_Efflux_Transporters"/>
</dbReference>
<evidence type="ECO:0000259" key="7">
    <source>
        <dbReference type="PROSITE" id="PS50850"/>
    </source>
</evidence>
<dbReference type="OrthoDB" id="9810492at2"/>
<dbReference type="GO" id="GO:0005886">
    <property type="term" value="C:plasma membrane"/>
    <property type="evidence" value="ECO:0007669"/>
    <property type="project" value="UniProtKB-SubCell"/>
</dbReference>
<dbReference type="EMBL" id="SHKV01000001">
    <property type="protein sequence ID" value="RZU32169.1"/>
    <property type="molecule type" value="Genomic_DNA"/>
</dbReference>
<feature type="transmembrane region" description="Helical" evidence="6">
    <location>
        <begin position="276"/>
        <end position="294"/>
    </location>
</feature>
<feature type="transmembrane region" description="Helical" evidence="6">
    <location>
        <begin position="120"/>
        <end position="137"/>
    </location>
</feature>
<name>A0A4Q7Y834_9ACTN</name>
<feature type="transmembrane region" description="Helical" evidence="6">
    <location>
        <begin position="361"/>
        <end position="383"/>
    </location>
</feature>
<feature type="transmembrane region" description="Helical" evidence="6">
    <location>
        <begin position="95"/>
        <end position="114"/>
    </location>
</feature>
<dbReference type="AlphaFoldDB" id="A0A4Q7Y834"/>
<comment type="caution">
    <text evidence="8">The sequence shown here is derived from an EMBL/GenBank/DDBJ whole genome shotgun (WGS) entry which is preliminary data.</text>
</comment>
<keyword evidence="2" id="KW-1003">Cell membrane</keyword>